<protein>
    <recommendedName>
        <fullName evidence="3">Ribbon-helix-helix protein CopG domain-containing protein</fullName>
    </recommendedName>
</protein>
<organism evidence="1 2">
    <name type="scientific">Sulfobacillus thermotolerans</name>
    <dbReference type="NCBI Taxonomy" id="338644"/>
    <lineage>
        <taxon>Bacteria</taxon>
        <taxon>Bacillati</taxon>
        <taxon>Bacillota</taxon>
        <taxon>Clostridia</taxon>
        <taxon>Eubacteriales</taxon>
        <taxon>Clostridiales Family XVII. Incertae Sedis</taxon>
        <taxon>Sulfobacillus</taxon>
    </lineage>
</organism>
<gene>
    <name evidence="1" type="ORF">BXT84_00555</name>
</gene>
<evidence type="ECO:0008006" key="3">
    <source>
        <dbReference type="Google" id="ProtNLM"/>
    </source>
</evidence>
<accession>A0ABN5GWE3</accession>
<evidence type="ECO:0000313" key="1">
    <source>
        <dbReference type="EMBL" id="AUW92626.1"/>
    </source>
</evidence>
<evidence type="ECO:0000313" key="2">
    <source>
        <dbReference type="Proteomes" id="UP000325292"/>
    </source>
</evidence>
<dbReference type="Proteomes" id="UP000325292">
    <property type="component" value="Chromosome"/>
</dbReference>
<reference evidence="1 2" key="1">
    <citation type="journal article" date="2019" name="Sci. Rep.">
        <title>Sulfobacillus thermotolerans: new insights into resistance and metabolic capacities of acidophilic chemolithotrophs.</title>
        <authorList>
            <person name="Panyushkina A.E."/>
            <person name="Babenko V.V."/>
            <person name="Nikitina A.S."/>
            <person name="Selezneva O.V."/>
            <person name="Tsaplina I.A."/>
            <person name="Letarova M.A."/>
            <person name="Kostryukova E.S."/>
            <person name="Letarov A.V."/>
        </authorList>
    </citation>
    <scope>NUCLEOTIDE SEQUENCE [LARGE SCALE GENOMIC DNA]</scope>
    <source>
        <strain evidence="1 2">Kr1</strain>
    </source>
</reference>
<proteinExistence type="predicted"/>
<keyword evidence="2" id="KW-1185">Reference proteome</keyword>
<sequence length="153" mass="17013">MSMKNNTSYPLRLPEDTWASVKQITQARGRAISDYIRDAVRLKLMVDGVGMNADTLAQLIQNANTSLTESVNFAAVHAAATLAFLREFAHTMFQEQGLPEHLAQEKAEVLADNALAEAVNTFENPQNRVQFGWIERFDDDTLALLEDDDGADE</sequence>
<dbReference type="EMBL" id="CP019454">
    <property type="protein sequence ID" value="AUW92626.1"/>
    <property type="molecule type" value="Genomic_DNA"/>
</dbReference>
<name>A0ABN5GWE3_9FIRM</name>